<dbReference type="EMBL" id="BAABKM010000002">
    <property type="protein sequence ID" value="GAA4703301.1"/>
    <property type="molecule type" value="Genomic_DNA"/>
</dbReference>
<protein>
    <submittedName>
        <fullName evidence="7">MFS transporter</fullName>
    </submittedName>
</protein>
<dbReference type="InterPro" id="IPR022324">
    <property type="entry name" value="Bacilysin_exporter_BacE_put"/>
</dbReference>
<organism evidence="7 8">
    <name type="scientific">Nocardioides conyzicola</name>
    <dbReference type="NCBI Taxonomy" id="1651781"/>
    <lineage>
        <taxon>Bacteria</taxon>
        <taxon>Bacillati</taxon>
        <taxon>Actinomycetota</taxon>
        <taxon>Actinomycetes</taxon>
        <taxon>Propionibacteriales</taxon>
        <taxon>Nocardioidaceae</taxon>
        <taxon>Nocardioides</taxon>
    </lineage>
</organism>
<keyword evidence="8" id="KW-1185">Reference proteome</keyword>
<evidence type="ECO:0000313" key="8">
    <source>
        <dbReference type="Proteomes" id="UP001499974"/>
    </source>
</evidence>
<dbReference type="RefSeq" id="WP_345521194.1">
    <property type="nucleotide sequence ID" value="NZ_BAABKM010000002.1"/>
</dbReference>
<evidence type="ECO:0000256" key="6">
    <source>
        <dbReference type="SAM" id="Phobius"/>
    </source>
</evidence>
<dbReference type="Gene3D" id="1.20.1250.20">
    <property type="entry name" value="MFS general substrate transporter like domains"/>
    <property type="match status" value="1"/>
</dbReference>
<feature type="transmembrane region" description="Helical" evidence="6">
    <location>
        <begin position="261"/>
        <end position="280"/>
    </location>
</feature>
<sequence>MAAVTSSDDRSSGFGRFWWGEAVSGMGDAVTSLALQTLVLVTLGGGASQVGWLNSARWLPYLLVGLVVGALVDRVRRRPVMVTTDLVRAALLGAIPLAWACDVLSFPLLFVVVLLFGTVSLVNDAASLSFVPRLVPRAELQRAHARLDGAGAVAQTAGPALAGALIRILGAPVAVLVDAATYLFSAVMVASLRGVAEPPLARPAAVGLRGLASEIGEGARWAYGASGLRRLAIATHVWFAGQAVLLVLVVPYGYLELGLTPLQLGLVFAVAGAGALGGAMTSTATGRRLGGGGAIIGSYALSATGVVAMVTAASVPGGWAAAVLGAGQLCHGWAMGNSNSHEMTIRQSRTPDELQARTNTTLRSLNRAVIVVVSPVVGVLADRVGVRPVLASAAVVFAAAALMLALSPFRPKREV</sequence>
<dbReference type="InterPro" id="IPR036259">
    <property type="entry name" value="MFS_trans_sf"/>
</dbReference>
<dbReference type="SUPFAM" id="SSF103473">
    <property type="entry name" value="MFS general substrate transporter"/>
    <property type="match status" value="1"/>
</dbReference>
<accession>A0ABP8XB71</accession>
<feature type="transmembrane region" description="Helical" evidence="6">
    <location>
        <begin position="387"/>
        <end position="406"/>
    </location>
</feature>
<dbReference type="PANTHER" id="PTHR23513:SF6">
    <property type="entry name" value="MAJOR FACILITATOR SUPERFAMILY ASSOCIATED DOMAIN-CONTAINING PROTEIN"/>
    <property type="match status" value="1"/>
</dbReference>
<dbReference type="PANTHER" id="PTHR23513">
    <property type="entry name" value="INTEGRAL MEMBRANE EFFLUX PROTEIN-RELATED"/>
    <property type="match status" value="1"/>
</dbReference>
<dbReference type="Proteomes" id="UP001499974">
    <property type="component" value="Unassembled WGS sequence"/>
</dbReference>
<evidence type="ECO:0000256" key="4">
    <source>
        <dbReference type="ARBA" id="ARBA00022989"/>
    </source>
</evidence>
<evidence type="ECO:0000256" key="5">
    <source>
        <dbReference type="ARBA" id="ARBA00023136"/>
    </source>
</evidence>
<evidence type="ECO:0000256" key="1">
    <source>
        <dbReference type="ARBA" id="ARBA00004651"/>
    </source>
</evidence>
<gene>
    <name evidence="7" type="ORF">GCM10023349_20870</name>
</gene>
<feature type="transmembrane region" description="Helical" evidence="6">
    <location>
        <begin position="164"/>
        <end position="184"/>
    </location>
</feature>
<reference evidence="8" key="1">
    <citation type="journal article" date="2019" name="Int. J. Syst. Evol. Microbiol.">
        <title>The Global Catalogue of Microorganisms (GCM) 10K type strain sequencing project: providing services to taxonomists for standard genome sequencing and annotation.</title>
        <authorList>
            <consortium name="The Broad Institute Genomics Platform"/>
            <consortium name="The Broad Institute Genome Sequencing Center for Infectious Disease"/>
            <person name="Wu L."/>
            <person name="Ma J."/>
        </authorList>
    </citation>
    <scope>NUCLEOTIDE SEQUENCE [LARGE SCALE GENOMIC DNA]</scope>
    <source>
        <strain evidence="8">JCM 18531</strain>
    </source>
</reference>
<keyword evidence="2" id="KW-1003">Cell membrane</keyword>
<comment type="subcellular location">
    <subcellularLocation>
        <location evidence="1">Cell membrane</location>
        <topology evidence="1">Multi-pass membrane protein</topology>
    </subcellularLocation>
</comment>
<keyword evidence="3 6" id="KW-0812">Transmembrane</keyword>
<name>A0ABP8XB71_9ACTN</name>
<keyword evidence="5 6" id="KW-0472">Membrane</keyword>
<keyword evidence="4 6" id="KW-1133">Transmembrane helix</keyword>
<feature type="transmembrane region" description="Helical" evidence="6">
    <location>
        <begin position="237"/>
        <end position="255"/>
    </location>
</feature>
<evidence type="ECO:0000256" key="3">
    <source>
        <dbReference type="ARBA" id="ARBA00022692"/>
    </source>
</evidence>
<dbReference type="CDD" id="cd06173">
    <property type="entry name" value="MFS_MefA_like"/>
    <property type="match status" value="1"/>
</dbReference>
<comment type="caution">
    <text evidence="7">The sequence shown here is derived from an EMBL/GenBank/DDBJ whole genome shotgun (WGS) entry which is preliminary data.</text>
</comment>
<dbReference type="InterPro" id="IPR011701">
    <property type="entry name" value="MFS"/>
</dbReference>
<feature type="transmembrane region" description="Helical" evidence="6">
    <location>
        <begin position="87"/>
        <end position="116"/>
    </location>
</feature>
<dbReference type="Pfam" id="PF07690">
    <property type="entry name" value="MFS_1"/>
    <property type="match status" value="1"/>
</dbReference>
<evidence type="ECO:0000256" key="2">
    <source>
        <dbReference type="ARBA" id="ARBA00022475"/>
    </source>
</evidence>
<dbReference type="PRINTS" id="PR01988">
    <property type="entry name" value="EXPORTERBACE"/>
</dbReference>
<evidence type="ECO:0000313" key="7">
    <source>
        <dbReference type="EMBL" id="GAA4703301.1"/>
    </source>
</evidence>
<proteinExistence type="predicted"/>
<feature type="transmembrane region" description="Helical" evidence="6">
    <location>
        <begin position="292"/>
        <end position="313"/>
    </location>
</feature>
<feature type="transmembrane region" description="Helical" evidence="6">
    <location>
        <begin position="58"/>
        <end position="75"/>
    </location>
</feature>